<proteinExistence type="predicted"/>
<keyword evidence="2" id="KW-0449">Lipoprotein</keyword>
<feature type="chain" id="PRO_5016366808" evidence="1">
    <location>
        <begin position="18"/>
        <end position="171"/>
    </location>
</feature>
<evidence type="ECO:0000313" key="3">
    <source>
        <dbReference type="Proteomes" id="UP000247727"/>
    </source>
</evidence>
<dbReference type="SUPFAM" id="SSF50814">
    <property type="entry name" value="Lipocalins"/>
    <property type="match status" value="1"/>
</dbReference>
<accession>A0A318TZI4</accession>
<dbReference type="AlphaFoldDB" id="A0A318TZI4"/>
<gene>
    <name evidence="2" type="ORF">C8J30_107160</name>
</gene>
<evidence type="ECO:0000256" key="1">
    <source>
        <dbReference type="SAM" id="SignalP"/>
    </source>
</evidence>
<evidence type="ECO:0000313" key="2">
    <source>
        <dbReference type="EMBL" id="PYF09788.1"/>
    </source>
</evidence>
<organism evidence="2 3">
    <name type="scientific">Rhodobacter viridis</name>
    <dbReference type="NCBI Taxonomy" id="1054202"/>
    <lineage>
        <taxon>Bacteria</taxon>
        <taxon>Pseudomonadati</taxon>
        <taxon>Pseudomonadota</taxon>
        <taxon>Alphaproteobacteria</taxon>
        <taxon>Rhodobacterales</taxon>
        <taxon>Rhodobacter group</taxon>
        <taxon>Rhodobacter</taxon>
    </lineage>
</organism>
<dbReference type="Proteomes" id="UP000247727">
    <property type="component" value="Unassembled WGS sequence"/>
</dbReference>
<dbReference type="Gene3D" id="2.40.128.20">
    <property type="match status" value="1"/>
</dbReference>
<protein>
    <submittedName>
        <fullName evidence="2">Apolipoprotein D and lipocalin family protein</fullName>
    </submittedName>
</protein>
<dbReference type="OrthoDB" id="594739at2"/>
<dbReference type="EMBL" id="QJTK01000007">
    <property type="protein sequence ID" value="PYF09788.1"/>
    <property type="molecule type" value="Genomic_DNA"/>
</dbReference>
<keyword evidence="1" id="KW-0732">Signal</keyword>
<dbReference type="InterPro" id="IPR012674">
    <property type="entry name" value="Calycin"/>
</dbReference>
<dbReference type="PROSITE" id="PS51257">
    <property type="entry name" value="PROKAR_LIPOPROTEIN"/>
    <property type="match status" value="1"/>
</dbReference>
<feature type="signal peptide" evidence="1">
    <location>
        <begin position="1"/>
        <end position="17"/>
    </location>
</feature>
<sequence>MRRVICAGFLAGLLALAACGQKAPEPAGSIRDPKAMITSAVLFDPARFGGEWQVAMSATPRCGGATQGWRWDGRGSYALSGVDCSGTVPAVLKGQAALTGPGGRFAPDKGYGREPIWVLWVDQDYRVAALGTPSGDWAVVLVRPGKARGDLIAAAREVLDFNGYDLKRIGG</sequence>
<reference evidence="2 3" key="1">
    <citation type="submission" date="2018-06" db="EMBL/GenBank/DDBJ databases">
        <title>Genomic Encyclopedia of Type Strains, Phase III (KMG-III): the genomes of soil and plant-associated and newly described type strains.</title>
        <authorList>
            <person name="Whitman W."/>
        </authorList>
    </citation>
    <scope>NUCLEOTIDE SEQUENCE [LARGE SCALE GENOMIC DNA]</scope>
    <source>
        <strain evidence="2 3">JA737</strain>
    </source>
</reference>
<comment type="caution">
    <text evidence="2">The sequence shown here is derived from an EMBL/GenBank/DDBJ whole genome shotgun (WGS) entry which is preliminary data.</text>
</comment>
<dbReference type="RefSeq" id="WP_110805897.1">
    <property type="nucleotide sequence ID" value="NZ_QJTK01000007.1"/>
</dbReference>
<name>A0A318TZI4_9RHOB</name>
<keyword evidence="3" id="KW-1185">Reference proteome</keyword>